<dbReference type="OrthoDB" id="123183at2"/>
<dbReference type="EMBL" id="FNVA01000003">
    <property type="protein sequence ID" value="SEG21956.1"/>
    <property type="molecule type" value="Genomic_DNA"/>
</dbReference>
<gene>
    <name evidence="3" type="ORF">SAMN05421819_2249</name>
</gene>
<keyword evidence="2" id="KW-0732">Signal</keyword>
<feature type="region of interest" description="Disordered" evidence="1">
    <location>
        <begin position="353"/>
        <end position="400"/>
    </location>
</feature>
<keyword evidence="4" id="KW-1185">Reference proteome</keyword>
<organism evidence="3 4">
    <name type="scientific">Bryocella elongata</name>
    <dbReference type="NCBI Taxonomy" id="863522"/>
    <lineage>
        <taxon>Bacteria</taxon>
        <taxon>Pseudomonadati</taxon>
        <taxon>Acidobacteriota</taxon>
        <taxon>Terriglobia</taxon>
        <taxon>Terriglobales</taxon>
        <taxon>Acidobacteriaceae</taxon>
        <taxon>Bryocella</taxon>
    </lineage>
</organism>
<sequence length="400" mass="43439">MKNTTHSFSTRTLSTAALAAALTLSATLASAQVEPVAPAAPPAPATATVPAVPAAPASPATAKSHVAYTYAYTYARSGVPAVFVRASAASPEPSPEPMPAPPEPPAGIFEGQPGAMGQSNDVKDDLFQGTEVFAKNATDVTEINMDPSSLDMVNGRHSARSMVLNVVRTYTYDKPGMYDMAEVEKFRAKLNSGDWFCSVHTRNFKTGSSSDVCNKRRTDGMRESAIITVEPRSLTFIHNIRRQSADGGSSEMAFPSGPALIAPMLAMVDRERLAGLNVQLAHLDSLDGVNLRLESLGPGNFGVEVDGQQMAERMAAEQKRMAEGEARMAESEARMAEGVSRINSPELLERMNRMQTDMQRSMDRLNSSEIKDKVKQKDEQQKDEKLKDKQENEQREQSRN</sequence>
<reference evidence="3 4" key="1">
    <citation type="submission" date="2016-10" db="EMBL/GenBank/DDBJ databases">
        <authorList>
            <person name="de Groot N.N."/>
        </authorList>
    </citation>
    <scope>NUCLEOTIDE SEQUENCE [LARGE SCALE GENOMIC DNA]</scope>
    <source>
        <strain evidence="3 4">DSM 22489</strain>
    </source>
</reference>
<feature type="signal peptide" evidence="2">
    <location>
        <begin position="1"/>
        <end position="31"/>
    </location>
</feature>
<feature type="chain" id="PRO_5009290454" evidence="2">
    <location>
        <begin position="32"/>
        <end position="400"/>
    </location>
</feature>
<accession>A0A1H5YET9</accession>
<feature type="compositionally biased region" description="Polar residues" evidence="1">
    <location>
        <begin position="353"/>
        <end position="368"/>
    </location>
</feature>
<feature type="region of interest" description="Disordered" evidence="1">
    <location>
        <begin position="38"/>
        <end position="58"/>
    </location>
</feature>
<protein>
    <submittedName>
        <fullName evidence="3">Uncharacterized protein</fullName>
    </submittedName>
</protein>
<evidence type="ECO:0000256" key="1">
    <source>
        <dbReference type="SAM" id="MobiDB-lite"/>
    </source>
</evidence>
<evidence type="ECO:0000313" key="3">
    <source>
        <dbReference type="EMBL" id="SEG21956.1"/>
    </source>
</evidence>
<dbReference type="AlphaFoldDB" id="A0A1H5YET9"/>
<dbReference type="Proteomes" id="UP000236728">
    <property type="component" value="Unassembled WGS sequence"/>
</dbReference>
<evidence type="ECO:0000256" key="2">
    <source>
        <dbReference type="SAM" id="SignalP"/>
    </source>
</evidence>
<evidence type="ECO:0000313" key="4">
    <source>
        <dbReference type="Proteomes" id="UP000236728"/>
    </source>
</evidence>
<feature type="compositionally biased region" description="Low complexity" evidence="1">
    <location>
        <begin position="45"/>
        <end position="58"/>
    </location>
</feature>
<name>A0A1H5YET9_9BACT</name>
<proteinExistence type="predicted"/>
<dbReference type="RefSeq" id="WP_146072114.1">
    <property type="nucleotide sequence ID" value="NZ_FNVA01000003.1"/>
</dbReference>
<feature type="compositionally biased region" description="Basic and acidic residues" evidence="1">
    <location>
        <begin position="369"/>
        <end position="400"/>
    </location>
</feature>